<dbReference type="PANTHER" id="PTHR23188">
    <property type="entry name" value="RNA POLYMERASE II-ASSOCIATED FACTOR 1 HOMOLOG"/>
    <property type="match status" value="1"/>
</dbReference>
<dbReference type="Pfam" id="PF03985">
    <property type="entry name" value="Paf1"/>
    <property type="match status" value="1"/>
</dbReference>
<evidence type="ECO:0000313" key="6">
    <source>
        <dbReference type="Proteomes" id="UP000708148"/>
    </source>
</evidence>
<evidence type="ECO:0000313" key="5">
    <source>
        <dbReference type="EMBL" id="CAD7695649.1"/>
    </source>
</evidence>
<dbReference type="GO" id="GO:0006368">
    <property type="term" value="P:transcription elongation by RNA polymerase II"/>
    <property type="evidence" value="ECO:0007669"/>
    <property type="project" value="InterPro"/>
</dbReference>
<feature type="compositionally biased region" description="Basic and acidic residues" evidence="4">
    <location>
        <begin position="24"/>
        <end position="39"/>
    </location>
</feature>
<keyword evidence="6" id="KW-1185">Reference proteome</keyword>
<feature type="region of interest" description="Disordered" evidence="4">
    <location>
        <begin position="1"/>
        <end position="39"/>
    </location>
</feature>
<accession>A0A8S1IL42</accession>
<evidence type="ECO:0000256" key="1">
    <source>
        <dbReference type="ARBA" id="ARBA00004123"/>
    </source>
</evidence>
<evidence type="ECO:0000256" key="4">
    <source>
        <dbReference type="SAM" id="MobiDB-lite"/>
    </source>
</evidence>
<protein>
    <submittedName>
        <fullName evidence="5">Uncharacterized protein</fullName>
    </submittedName>
</protein>
<keyword evidence="3" id="KW-0539">Nucleus</keyword>
<dbReference type="GO" id="GO:0016593">
    <property type="term" value="C:Cdc73/Paf1 complex"/>
    <property type="evidence" value="ECO:0007669"/>
    <property type="project" value="InterPro"/>
</dbReference>
<dbReference type="PANTHER" id="PTHR23188:SF12">
    <property type="entry name" value="RNA POLYMERASE II-ASSOCIATED FACTOR 1 HOMOLOG"/>
    <property type="match status" value="1"/>
</dbReference>
<dbReference type="InterPro" id="IPR007133">
    <property type="entry name" value="RNA_pol_II-assoc_Paf1"/>
</dbReference>
<name>A0A8S1IL42_9CHLO</name>
<dbReference type="GO" id="GO:0000993">
    <property type="term" value="F:RNA polymerase II complex binding"/>
    <property type="evidence" value="ECO:0007669"/>
    <property type="project" value="TreeGrafter"/>
</dbReference>
<dbReference type="Proteomes" id="UP000708148">
    <property type="component" value="Unassembled WGS sequence"/>
</dbReference>
<reference evidence="5" key="1">
    <citation type="submission" date="2020-12" db="EMBL/GenBank/DDBJ databases">
        <authorList>
            <person name="Iha C."/>
        </authorList>
    </citation>
    <scope>NUCLEOTIDE SEQUENCE</scope>
</reference>
<comment type="similarity">
    <text evidence="2">Belongs to the PAF1 family.</text>
</comment>
<dbReference type="EMBL" id="CAJHUC010000373">
    <property type="protein sequence ID" value="CAD7695649.1"/>
    <property type="molecule type" value="Genomic_DNA"/>
</dbReference>
<proteinExistence type="inferred from homology"/>
<dbReference type="AlphaFoldDB" id="A0A8S1IL42"/>
<dbReference type="OrthoDB" id="10260285at2759"/>
<feature type="region of interest" description="Disordered" evidence="4">
    <location>
        <begin position="353"/>
        <end position="392"/>
    </location>
</feature>
<sequence length="392" mass="44966">MSAAKHKGGNQLQDRHARTGGQRDGAKARVRPEPENKLRRETRFVAEMRFKADLPEMCCDPKQLSKHLTREELGEFSITRMECQPRRDLSTHMDLREQIYPLLIHQYDISENPPALDPEDAELLNDGEDLEVDPASKLTRRQSAGALSWLMRTTYISNDMPDHSVQQLGAERLTKKRAAEEEAMLQTREGQVHWIEGTFRKVRRKLTHPKNPKLKPVKQWTVLPDFDHWRRDHAAITFENDPTEDSKKLSRLSEEHRRSVADRALVRFMEGADNEDLTVLGYMAPCDLPPGYGTSDGGVDDGAEGEYAYIKEYSFEPRAREADHKPVYVFAFEDECVRYVELAVQAQAKKRRMTMATSRPSKVVVTRSTENSERRQSGNDVNEANGDEVDLF</sequence>
<evidence type="ECO:0000256" key="3">
    <source>
        <dbReference type="ARBA" id="ARBA00023242"/>
    </source>
</evidence>
<gene>
    <name evidence="5" type="ORF">OSTQU699_LOCUS1010</name>
</gene>
<dbReference type="GO" id="GO:0003682">
    <property type="term" value="F:chromatin binding"/>
    <property type="evidence" value="ECO:0007669"/>
    <property type="project" value="TreeGrafter"/>
</dbReference>
<evidence type="ECO:0000256" key="2">
    <source>
        <dbReference type="ARBA" id="ARBA00007560"/>
    </source>
</evidence>
<organism evidence="5 6">
    <name type="scientific">Ostreobium quekettii</name>
    <dbReference type="NCBI Taxonomy" id="121088"/>
    <lineage>
        <taxon>Eukaryota</taxon>
        <taxon>Viridiplantae</taxon>
        <taxon>Chlorophyta</taxon>
        <taxon>core chlorophytes</taxon>
        <taxon>Ulvophyceae</taxon>
        <taxon>TCBD clade</taxon>
        <taxon>Bryopsidales</taxon>
        <taxon>Ostreobineae</taxon>
        <taxon>Ostreobiaceae</taxon>
        <taxon>Ostreobium</taxon>
    </lineage>
</organism>
<comment type="caution">
    <text evidence="5">The sequence shown here is derived from an EMBL/GenBank/DDBJ whole genome shotgun (WGS) entry which is preliminary data.</text>
</comment>
<comment type="subcellular location">
    <subcellularLocation>
        <location evidence="1">Nucleus</location>
    </subcellularLocation>
</comment>